<feature type="chain" id="PRO_5016433008" evidence="2">
    <location>
        <begin position="21"/>
        <end position="372"/>
    </location>
</feature>
<accession>A0A317XHT1</accession>
<feature type="compositionally biased region" description="Polar residues" evidence="1">
    <location>
        <begin position="86"/>
        <end position="97"/>
    </location>
</feature>
<keyword evidence="4" id="KW-1185">Reference proteome</keyword>
<dbReference type="AlphaFoldDB" id="A0A317XHT1"/>
<dbReference type="Proteomes" id="UP000246740">
    <property type="component" value="Unassembled WGS sequence"/>
</dbReference>
<sequence>MRGFVCWITLWHCFLQLIRAPYIDFFEQAAKVAENDRQNVRPLSSAAAELEDDLQLSLGPGWSRPSSHRYSQATPSLLQPLTATHTPSSELAEQMSQWRPVPPLRSDQTAEPHLPVSLDRPESLSPATSLTQSISPQDQASSSRSVQGPLLNAPVAILKVPSAPGAQKWPRGLREKTVSNFIERKIAKDEVGADVVANFRNRYPALGQGMQLVQLRDSKSLAYPQLVPLFDRAARKLRIFVYPKPGSTSAKVQPFIYDDMVVSVRRAKALTEDMRTWSHHFPGLNPWYKDQVLYAVLGTNIHTPVRSGDTDPSEIELYGGKVNSKLLAIVSLPWTQYNLGQDFGYNIEVPIWSANAAKARDAQQEESNSDEM</sequence>
<name>A0A317XHT1_9BASI</name>
<proteinExistence type="predicted"/>
<feature type="signal peptide" evidence="2">
    <location>
        <begin position="1"/>
        <end position="20"/>
    </location>
</feature>
<gene>
    <name evidence="3" type="ORF">BCV70DRAFT_48034</name>
</gene>
<evidence type="ECO:0000256" key="1">
    <source>
        <dbReference type="SAM" id="MobiDB-lite"/>
    </source>
</evidence>
<feature type="region of interest" description="Disordered" evidence="1">
    <location>
        <begin position="86"/>
        <end position="146"/>
    </location>
</feature>
<dbReference type="EMBL" id="KZ819204">
    <property type="protein sequence ID" value="PWY97611.1"/>
    <property type="molecule type" value="Genomic_DNA"/>
</dbReference>
<feature type="compositionally biased region" description="Polar residues" evidence="1">
    <location>
        <begin position="125"/>
        <end position="146"/>
    </location>
</feature>
<evidence type="ECO:0000256" key="2">
    <source>
        <dbReference type="SAM" id="SignalP"/>
    </source>
</evidence>
<organism evidence="3 4">
    <name type="scientific">Testicularia cyperi</name>
    <dbReference type="NCBI Taxonomy" id="1882483"/>
    <lineage>
        <taxon>Eukaryota</taxon>
        <taxon>Fungi</taxon>
        <taxon>Dikarya</taxon>
        <taxon>Basidiomycota</taxon>
        <taxon>Ustilaginomycotina</taxon>
        <taxon>Ustilaginomycetes</taxon>
        <taxon>Ustilaginales</taxon>
        <taxon>Anthracoideaceae</taxon>
        <taxon>Testicularia</taxon>
    </lineage>
</organism>
<evidence type="ECO:0000313" key="4">
    <source>
        <dbReference type="Proteomes" id="UP000246740"/>
    </source>
</evidence>
<dbReference type="InParanoid" id="A0A317XHT1"/>
<evidence type="ECO:0000313" key="3">
    <source>
        <dbReference type="EMBL" id="PWY97611.1"/>
    </source>
</evidence>
<reference evidence="3 4" key="1">
    <citation type="journal article" date="2018" name="Mol. Biol. Evol.">
        <title>Broad Genomic Sampling Reveals a Smut Pathogenic Ancestry of the Fungal Clade Ustilaginomycotina.</title>
        <authorList>
            <person name="Kijpornyongpan T."/>
            <person name="Mondo S.J."/>
            <person name="Barry K."/>
            <person name="Sandor L."/>
            <person name="Lee J."/>
            <person name="Lipzen A."/>
            <person name="Pangilinan J."/>
            <person name="LaButti K."/>
            <person name="Hainaut M."/>
            <person name="Henrissat B."/>
            <person name="Grigoriev I.V."/>
            <person name="Spatafora J.W."/>
            <person name="Aime M.C."/>
        </authorList>
    </citation>
    <scope>NUCLEOTIDE SEQUENCE [LARGE SCALE GENOMIC DNA]</scope>
    <source>
        <strain evidence="3 4">MCA 3645</strain>
    </source>
</reference>
<protein>
    <submittedName>
        <fullName evidence="3">Uncharacterized protein</fullName>
    </submittedName>
</protein>
<keyword evidence="2" id="KW-0732">Signal</keyword>